<dbReference type="InterPro" id="IPR021109">
    <property type="entry name" value="Peptidase_aspartic_dom_sf"/>
</dbReference>
<reference evidence="10" key="1">
    <citation type="journal article" date="2019" name="Science">
        <title>Mutation of a bHLH transcription factor allowed almond domestication.</title>
        <authorList>
            <person name="Sanchez-Perez R."/>
            <person name="Pavan S."/>
            <person name="Mazzeo R."/>
            <person name="Moldovan C."/>
            <person name="Aiese Cigliano R."/>
            <person name="Del Cueto J."/>
            <person name="Ricciardi F."/>
            <person name="Lotti C."/>
            <person name="Ricciardi L."/>
            <person name="Dicenta F."/>
            <person name="Lopez-Marques R.L."/>
            <person name="Lindberg Moller B."/>
        </authorList>
    </citation>
    <scope>NUCLEOTIDE SEQUENCE</scope>
</reference>
<feature type="domain" description="Reverse transcriptase" evidence="9">
    <location>
        <begin position="268"/>
        <end position="447"/>
    </location>
</feature>
<dbReference type="PROSITE" id="PS50878">
    <property type="entry name" value="RT_POL"/>
    <property type="match status" value="1"/>
</dbReference>
<dbReference type="GO" id="GO:0006508">
    <property type="term" value="P:proteolysis"/>
    <property type="evidence" value="ECO:0007669"/>
    <property type="project" value="UniProtKB-KW"/>
</dbReference>
<proteinExistence type="predicted"/>
<evidence type="ECO:0000256" key="1">
    <source>
        <dbReference type="ARBA" id="ARBA00022670"/>
    </source>
</evidence>
<dbReference type="Pfam" id="PF17919">
    <property type="entry name" value="RT_RNaseH_2"/>
    <property type="match status" value="1"/>
</dbReference>
<dbReference type="Gene3D" id="2.40.70.10">
    <property type="entry name" value="Acid Proteases"/>
    <property type="match status" value="1"/>
</dbReference>
<sequence>MGTVEVGSSEGLDAVEEDSTLTDETSIQLHAITDKRRSRGRAMKLMGQIQGIPILVFIDSGADKSFINPWIAEHLRHPIDRTGIETVVVASGSPLKTKGMLRQVPVQIQGYEFKHDYRLLNVIGCDMVLGMDWLETLGLVGWHFKHRTMEFTVAGSNHRIMGAMNGPLQPTTQICQLGSKENAVDLNFLIHETTDPISISVSETLPEPLQSLLNHFADLFSTSTRLPPRRSVDHQIPLLPGTGPISVRPYRYAHSQKSEIETQVKEMLKASLIRHSNSPFSSPVLLVKKKEGTWRFCIDYRALNQVTIKDKFPIPVIDELLDELYGASYFSKLDLRSGYHQIRMKDEDIPKTAFRTHEGHYEFLVMPFGLTNAPSTFQALMNSVFRTYLRKFVLVFFDDILVYSNSFTDHLAHLQQIFELLRANQLQVKMSKCSFGQRSVDYLGHTISAAGVGVDRKKIQCIETWPKPATVKGLRGFLGLAGYYRKFVKNFGLISKPLTDMLRKDGFVWSMEAEKAFETLKDALTTTPILALPDFNKEFVIECDASNGGIGAILSQDRHPIAYLSKSLSTSIEVSLFMTKK</sequence>
<evidence type="ECO:0000256" key="5">
    <source>
        <dbReference type="ARBA" id="ARBA00022759"/>
    </source>
</evidence>
<keyword evidence="3" id="KW-0548">Nucleotidyltransferase</keyword>
<accession>A0A5H2XMM5</accession>
<dbReference type="PANTHER" id="PTHR24559">
    <property type="entry name" value="TRANSPOSON TY3-I GAG-POL POLYPROTEIN"/>
    <property type="match status" value="1"/>
</dbReference>
<dbReference type="Pfam" id="PF00078">
    <property type="entry name" value="RVT_1"/>
    <property type="match status" value="1"/>
</dbReference>
<dbReference type="FunFam" id="3.10.10.10:FF:000007">
    <property type="entry name" value="Retrovirus-related Pol polyprotein from transposon 17.6-like Protein"/>
    <property type="match status" value="1"/>
</dbReference>
<dbReference type="SUPFAM" id="SSF56672">
    <property type="entry name" value="DNA/RNA polymerases"/>
    <property type="match status" value="1"/>
</dbReference>
<keyword evidence="2" id="KW-0808">Transferase</keyword>
<evidence type="ECO:0000259" key="9">
    <source>
        <dbReference type="PROSITE" id="PS50878"/>
    </source>
</evidence>
<evidence type="ECO:0000256" key="3">
    <source>
        <dbReference type="ARBA" id="ARBA00022695"/>
    </source>
</evidence>
<dbReference type="PANTHER" id="PTHR24559:SF444">
    <property type="entry name" value="REVERSE TRANSCRIPTASE DOMAIN-CONTAINING PROTEIN"/>
    <property type="match status" value="1"/>
</dbReference>
<dbReference type="CDD" id="cd01647">
    <property type="entry name" value="RT_LTR"/>
    <property type="match status" value="1"/>
</dbReference>
<dbReference type="InterPro" id="IPR000477">
    <property type="entry name" value="RT_dom"/>
</dbReference>
<feature type="region of interest" description="Disordered" evidence="8">
    <location>
        <begin position="1"/>
        <end position="21"/>
    </location>
</feature>
<evidence type="ECO:0000256" key="7">
    <source>
        <dbReference type="ARBA" id="ARBA00022918"/>
    </source>
</evidence>
<evidence type="ECO:0000256" key="4">
    <source>
        <dbReference type="ARBA" id="ARBA00022722"/>
    </source>
</evidence>
<keyword evidence="6" id="KW-0378">Hydrolase</keyword>
<dbReference type="Gene3D" id="3.30.70.270">
    <property type="match status" value="2"/>
</dbReference>
<dbReference type="InterPro" id="IPR043502">
    <property type="entry name" value="DNA/RNA_pol_sf"/>
</dbReference>
<protein>
    <submittedName>
        <fullName evidence="10">NB-ARC domain-containing disease resistance protein</fullName>
    </submittedName>
</protein>
<evidence type="ECO:0000256" key="2">
    <source>
        <dbReference type="ARBA" id="ARBA00022679"/>
    </source>
</evidence>
<dbReference type="FunFam" id="3.30.70.270:FF:000020">
    <property type="entry name" value="Transposon Tf2-6 polyprotein-like Protein"/>
    <property type="match status" value="1"/>
</dbReference>
<evidence type="ECO:0000256" key="8">
    <source>
        <dbReference type="SAM" id="MobiDB-lite"/>
    </source>
</evidence>
<organism evidence="10">
    <name type="scientific">Prunus dulcis</name>
    <name type="common">Almond</name>
    <name type="synonym">Amygdalus dulcis</name>
    <dbReference type="NCBI Taxonomy" id="3755"/>
    <lineage>
        <taxon>Eukaryota</taxon>
        <taxon>Viridiplantae</taxon>
        <taxon>Streptophyta</taxon>
        <taxon>Embryophyta</taxon>
        <taxon>Tracheophyta</taxon>
        <taxon>Spermatophyta</taxon>
        <taxon>Magnoliopsida</taxon>
        <taxon>eudicotyledons</taxon>
        <taxon>Gunneridae</taxon>
        <taxon>Pentapetalae</taxon>
        <taxon>rosids</taxon>
        <taxon>fabids</taxon>
        <taxon>Rosales</taxon>
        <taxon>Rosaceae</taxon>
        <taxon>Amygdaloideae</taxon>
        <taxon>Amygdaleae</taxon>
        <taxon>Prunus</taxon>
    </lineage>
</organism>
<evidence type="ECO:0000313" key="10">
    <source>
        <dbReference type="EMBL" id="BBN68169.1"/>
    </source>
</evidence>
<dbReference type="GO" id="GO:0004519">
    <property type="term" value="F:endonuclease activity"/>
    <property type="evidence" value="ECO:0007669"/>
    <property type="project" value="UniProtKB-KW"/>
</dbReference>
<keyword evidence="1" id="KW-0645">Protease</keyword>
<dbReference type="AlphaFoldDB" id="A0A5H2XMM5"/>
<dbReference type="SUPFAM" id="SSF50630">
    <property type="entry name" value="Acid proteases"/>
    <property type="match status" value="1"/>
</dbReference>
<dbReference type="Gene3D" id="3.10.10.10">
    <property type="entry name" value="HIV Type 1 Reverse Transcriptase, subunit A, domain 1"/>
    <property type="match status" value="1"/>
</dbReference>
<dbReference type="GO" id="GO:0003964">
    <property type="term" value="F:RNA-directed DNA polymerase activity"/>
    <property type="evidence" value="ECO:0007669"/>
    <property type="project" value="UniProtKB-KW"/>
</dbReference>
<name>A0A5H2XMM5_PRUDU</name>
<keyword evidence="5" id="KW-0255">Endonuclease</keyword>
<dbReference type="CDD" id="cd00303">
    <property type="entry name" value="retropepsin_like"/>
    <property type="match status" value="1"/>
</dbReference>
<keyword evidence="7" id="KW-0695">RNA-directed DNA polymerase</keyword>
<dbReference type="GO" id="GO:0008233">
    <property type="term" value="F:peptidase activity"/>
    <property type="evidence" value="ECO:0007669"/>
    <property type="project" value="UniProtKB-KW"/>
</dbReference>
<dbReference type="InterPro" id="IPR043128">
    <property type="entry name" value="Rev_trsase/Diguanyl_cyclase"/>
</dbReference>
<dbReference type="EMBL" id="AP020646">
    <property type="protein sequence ID" value="BBN68169.1"/>
    <property type="molecule type" value="Genomic_DNA"/>
</dbReference>
<evidence type="ECO:0000256" key="6">
    <source>
        <dbReference type="ARBA" id="ARBA00022801"/>
    </source>
</evidence>
<dbReference type="Pfam" id="PF08284">
    <property type="entry name" value="RVP_2"/>
    <property type="match status" value="1"/>
</dbReference>
<dbReference type="InterPro" id="IPR053134">
    <property type="entry name" value="RNA-dir_DNA_polymerase"/>
</dbReference>
<gene>
    <name evidence="10" type="ORF">Prudu_309S000100</name>
</gene>
<keyword evidence="4" id="KW-0540">Nuclease</keyword>
<dbReference type="InterPro" id="IPR041577">
    <property type="entry name" value="RT_RNaseH_2"/>
</dbReference>